<organism evidence="1 2">
    <name type="scientific">Malus baccata</name>
    <name type="common">Siberian crab apple</name>
    <name type="synonym">Pyrus baccata</name>
    <dbReference type="NCBI Taxonomy" id="106549"/>
    <lineage>
        <taxon>Eukaryota</taxon>
        <taxon>Viridiplantae</taxon>
        <taxon>Streptophyta</taxon>
        <taxon>Embryophyta</taxon>
        <taxon>Tracheophyta</taxon>
        <taxon>Spermatophyta</taxon>
        <taxon>Magnoliopsida</taxon>
        <taxon>eudicotyledons</taxon>
        <taxon>Gunneridae</taxon>
        <taxon>Pentapetalae</taxon>
        <taxon>rosids</taxon>
        <taxon>fabids</taxon>
        <taxon>Rosales</taxon>
        <taxon>Rosaceae</taxon>
        <taxon>Amygdaloideae</taxon>
        <taxon>Maleae</taxon>
        <taxon>Malus</taxon>
    </lineage>
</organism>
<accession>A0A540M8S9</accession>
<proteinExistence type="predicted"/>
<gene>
    <name evidence="1" type="ORF">C1H46_019228</name>
</gene>
<keyword evidence="2" id="KW-1185">Reference proteome</keyword>
<comment type="caution">
    <text evidence="1">The sequence shown here is derived from an EMBL/GenBank/DDBJ whole genome shotgun (WGS) entry which is preliminary data.</text>
</comment>
<evidence type="ECO:0000313" key="1">
    <source>
        <dbReference type="EMBL" id="TQD95141.1"/>
    </source>
</evidence>
<evidence type="ECO:0000313" key="2">
    <source>
        <dbReference type="Proteomes" id="UP000315295"/>
    </source>
</evidence>
<dbReference type="EMBL" id="VIEB01000324">
    <property type="protein sequence ID" value="TQD95141.1"/>
    <property type="molecule type" value="Genomic_DNA"/>
</dbReference>
<reference evidence="1 2" key="1">
    <citation type="journal article" date="2019" name="G3 (Bethesda)">
        <title>Sequencing of a Wild Apple (Malus baccata) Genome Unravels the Differences Between Cultivated and Wild Apple Species Regarding Disease Resistance and Cold Tolerance.</title>
        <authorList>
            <person name="Chen X."/>
        </authorList>
    </citation>
    <scope>NUCLEOTIDE SEQUENCE [LARGE SCALE GENOMIC DNA]</scope>
    <source>
        <strain evidence="2">cv. Shandingzi</strain>
        <tissue evidence="1">Leaves</tissue>
    </source>
</reference>
<sequence>MEEALPQVRKEMMRQISVNFSINMEHPDMFEYINRIGVDGETSSRRQQLVPLRQRKEDQEEEMRHMYTYTSDYDSSNVSIPTGVMVSSELQESETKLTRKSKISVPTTADSMSSLSSVLHFPCWVVIQDLLVSSSMNNSDAFENTIGASPDIIFTSSPEFFMIFLILTKGNEWGPDLPVMSPHIINLEYLPDCLICFERSNFVLSSYRSYETYNVFHFM</sequence>
<dbReference type="AlphaFoldDB" id="A0A540M8S9"/>
<protein>
    <submittedName>
        <fullName evidence="1">Uncharacterized protein</fullName>
    </submittedName>
</protein>
<name>A0A540M8S9_MALBA</name>
<dbReference type="Proteomes" id="UP000315295">
    <property type="component" value="Unassembled WGS sequence"/>
</dbReference>